<dbReference type="InterPro" id="IPR042177">
    <property type="entry name" value="Cell/Rod_1"/>
</dbReference>
<evidence type="ECO:0000259" key="7">
    <source>
        <dbReference type="Pfam" id="PF04085"/>
    </source>
</evidence>
<feature type="region of interest" description="Disordered" evidence="6">
    <location>
        <begin position="250"/>
        <end position="272"/>
    </location>
</feature>
<dbReference type="InterPro" id="IPR042175">
    <property type="entry name" value="Cell/Rod_MreC_2"/>
</dbReference>
<dbReference type="AlphaFoldDB" id="A0A2G4EUU5"/>
<dbReference type="OrthoDB" id="9792313at2"/>
<dbReference type="PANTHER" id="PTHR34138">
    <property type="entry name" value="CELL SHAPE-DETERMINING PROTEIN MREC"/>
    <property type="match status" value="1"/>
</dbReference>
<proteinExistence type="inferred from homology"/>
<evidence type="ECO:0000256" key="4">
    <source>
        <dbReference type="ARBA" id="ARBA00032089"/>
    </source>
</evidence>
<evidence type="ECO:0000256" key="6">
    <source>
        <dbReference type="SAM" id="MobiDB-lite"/>
    </source>
</evidence>
<feature type="coiled-coil region" evidence="5">
    <location>
        <begin position="63"/>
        <end position="90"/>
    </location>
</feature>
<evidence type="ECO:0000313" key="8">
    <source>
        <dbReference type="EMBL" id="PHX53313.1"/>
    </source>
</evidence>
<reference evidence="8" key="1">
    <citation type="submission" date="2017-10" db="EMBL/GenBank/DDBJ databases">
        <title>Draft genome sequence of the planktic cyanobacteria Tychonema bourrellyi isolated from alpine lentic freshwater.</title>
        <authorList>
            <person name="Tett A."/>
            <person name="Armanini F."/>
            <person name="Asnicar F."/>
            <person name="Boscaini A."/>
            <person name="Pasolli E."/>
            <person name="Zolfo M."/>
            <person name="Donati C."/>
            <person name="Salmaso N."/>
            <person name="Segata N."/>
        </authorList>
    </citation>
    <scope>NUCLEOTIDE SEQUENCE</scope>
    <source>
        <strain evidence="8">FEM_GT703</strain>
    </source>
</reference>
<dbReference type="GO" id="GO:0008360">
    <property type="term" value="P:regulation of cell shape"/>
    <property type="evidence" value="ECO:0007669"/>
    <property type="project" value="UniProtKB-KW"/>
</dbReference>
<gene>
    <name evidence="8" type="ORF">CP500_022155</name>
</gene>
<evidence type="ECO:0000256" key="5">
    <source>
        <dbReference type="SAM" id="Coils"/>
    </source>
</evidence>
<sequence length="272" mass="29729">MLKNTFRRWWDLRLPITLLGLALTVAWGVRQTQGAAIFEAYNFVTRPFHANGSEQEQLILARTQELQAQVLELETQNQKLKELLNFVSANKIKGVVAPIIGRSADHWWQQVTLARGSNDGIKPDFTVMGTGGLVGRVVSVTPNTSLVLLISDHTSQLGVAVTRTRHMGFLRGKGKNQAVMEFFDNVPNVKPGDVVSTSSFSQLFPASLPVGKVVSVDMNKTPAPEAVIEFSAPINALEWAVVYPHSKDTSKEVEQKAADAQTSAPIGGVEKK</sequence>
<name>A0A2G4EUU5_9CYAN</name>
<comment type="similarity">
    <text evidence="1">Belongs to the MreC family.</text>
</comment>
<protein>
    <recommendedName>
        <fullName evidence="2">Cell shape-determining protein MreC</fullName>
    </recommendedName>
    <alternativeName>
        <fullName evidence="4">Cell shape protein MreC</fullName>
    </alternativeName>
</protein>
<keyword evidence="3" id="KW-0133">Cell shape</keyword>
<dbReference type="EMBL" id="NXIB02000217">
    <property type="protein sequence ID" value="PHX53313.1"/>
    <property type="molecule type" value="Genomic_DNA"/>
</dbReference>
<evidence type="ECO:0000313" key="9">
    <source>
        <dbReference type="Proteomes" id="UP000226442"/>
    </source>
</evidence>
<dbReference type="Gene3D" id="2.40.10.350">
    <property type="entry name" value="Rod shape-determining protein MreC, domain 2"/>
    <property type="match status" value="1"/>
</dbReference>
<keyword evidence="9" id="KW-1185">Reference proteome</keyword>
<dbReference type="RefSeq" id="WP_096831045.1">
    <property type="nucleotide sequence ID" value="NZ_NXIB02000217.1"/>
</dbReference>
<dbReference type="InterPro" id="IPR055342">
    <property type="entry name" value="MreC_beta-barrel_core"/>
</dbReference>
<dbReference type="InterPro" id="IPR007221">
    <property type="entry name" value="MreC"/>
</dbReference>
<dbReference type="Pfam" id="PF04085">
    <property type="entry name" value="MreC"/>
    <property type="match status" value="1"/>
</dbReference>
<evidence type="ECO:0000256" key="2">
    <source>
        <dbReference type="ARBA" id="ARBA00013855"/>
    </source>
</evidence>
<dbReference type="PANTHER" id="PTHR34138:SF1">
    <property type="entry name" value="CELL SHAPE-DETERMINING PROTEIN MREC"/>
    <property type="match status" value="1"/>
</dbReference>
<dbReference type="Gene3D" id="2.40.10.340">
    <property type="entry name" value="Rod shape-determining protein MreC, domain 1"/>
    <property type="match status" value="1"/>
</dbReference>
<dbReference type="NCBIfam" id="NF010527">
    <property type="entry name" value="PRK13922.6-2"/>
    <property type="match status" value="1"/>
</dbReference>
<keyword evidence="5" id="KW-0175">Coiled coil</keyword>
<evidence type="ECO:0000256" key="1">
    <source>
        <dbReference type="ARBA" id="ARBA00009369"/>
    </source>
</evidence>
<dbReference type="NCBIfam" id="TIGR00219">
    <property type="entry name" value="mreC"/>
    <property type="match status" value="1"/>
</dbReference>
<dbReference type="GO" id="GO:0005886">
    <property type="term" value="C:plasma membrane"/>
    <property type="evidence" value="ECO:0007669"/>
    <property type="project" value="TreeGrafter"/>
</dbReference>
<evidence type="ECO:0000256" key="3">
    <source>
        <dbReference type="ARBA" id="ARBA00022960"/>
    </source>
</evidence>
<feature type="domain" description="Rod shape-determining protein MreC beta-barrel core" evidence="7">
    <location>
        <begin position="99"/>
        <end position="243"/>
    </location>
</feature>
<dbReference type="Proteomes" id="UP000226442">
    <property type="component" value="Unassembled WGS sequence"/>
</dbReference>
<accession>A0A2G4EUU5</accession>
<comment type="caution">
    <text evidence="8">The sequence shown here is derived from an EMBL/GenBank/DDBJ whole genome shotgun (WGS) entry which is preliminary data.</text>
</comment>
<organism evidence="8 9">
    <name type="scientific">Tychonema bourrellyi FEM_GT703</name>
    <dbReference type="NCBI Taxonomy" id="2040638"/>
    <lineage>
        <taxon>Bacteria</taxon>
        <taxon>Bacillati</taxon>
        <taxon>Cyanobacteriota</taxon>
        <taxon>Cyanophyceae</taxon>
        <taxon>Oscillatoriophycideae</taxon>
        <taxon>Oscillatoriales</taxon>
        <taxon>Microcoleaceae</taxon>
        <taxon>Tychonema</taxon>
    </lineage>
</organism>